<comment type="catalytic activity">
    <reaction evidence="1">
        <text>ATP + protein L-histidine = ADP + protein N-phospho-L-histidine.</text>
        <dbReference type="EC" id="2.7.13.3"/>
    </reaction>
</comment>
<dbReference type="SMART" id="SM00388">
    <property type="entry name" value="HisKA"/>
    <property type="match status" value="1"/>
</dbReference>
<keyword evidence="7" id="KW-0472">Membrane</keyword>
<accession>A0A956NK53</accession>
<comment type="caution">
    <text evidence="9">The sequence shown here is derived from an EMBL/GenBank/DDBJ whole genome shotgun (WGS) entry which is preliminary data.</text>
</comment>
<reference evidence="9" key="1">
    <citation type="submission" date="2020-04" db="EMBL/GenBank/DDBJ databases">
        <authorList>
            <person name="Zhang T."/>
        </authorList>
    </citation>
    <scope>NUCLEOTIDE SEQUENCE</scope>
    <source>
        <strain evidence="9">HKST-UBA02</strain>
    </source>
</reference>
<keyword evidence="6" id="KW-0902">Two-component regulatory system</keyword>
<dbReference type="InterPro" id="IPR036097">
    <property type="entry name" value="HisK_dim/P_sf"/>
</dbReference>
<dbReference type="GO" id="GO:0000155">
    <property type="term" value="F:phosphorelay sensor kinase activity"/>
    <property type="evidence" value="ECO:0007669"/>
    <property type="project" value="InterPro"/>
</dbReference>
<organism evidence="9 10">
    <name type="scientific">Eiseniibacteriota bacterium</name>
    <dbReference type="NCBI Taxonomy" id="2212470"/>
    <lineage>
        <taxon>Bacteria</taxon>
        <taxon>Candidatus Eiseniibacteriota</taxon>
    </lineage>
</organism>
<dbReference type="InterPro" id="IPR003661">
    <property type="entry name" value="HisK_dim/P_dom"/>
</dbReference>
<dbReference type="FunFam" id="1.10.287.130:FF:000001">
    <property type="entry name" value="Two-component sensor histidine kinase"/>
    <property type="match status" value="1"/>
</dbReference>
<name>A0A956NK53_UNCEI</name>
<evidence type="ECO:0000256" key="1">
    <source>
        <dbReference type="ARBA" id="ARBA00000085"/>
    </source>
</evidence>
<sequence>MQLFRTDRLWIAFLVALVPLVVLLLFQYAWLRRYEQVSSLAFEASVTGAIAAVRTDVEQTYRNLGEELLTFSDADLSSDGYDRIRQRWMEKRGPEVRRLFLADYRGAPFGRFLYFNPDTGDLEQAFASAEALAVIVACSPFQIIRSQPQPLRSGELVSDASDPSYDILVRPILDANGIVLAVAGAILDETTFQEEVLPRIVAHLLPTSDDAPREGMALRVEDADGVCLFGPEDVGGAVPIRTGRFSFVFTDWAVSLYNLGPSPLVWRRSELRFSVVLSGILALVLLAGVLLALQAAKREMRVSQMKADFVSNVSHELRTPVASIRVFADLLRSGRVGAPEKIVEYGERIESESRRLSNLIEKILEFSRMESGQKTYTFAPMNVEDV</sequence>
<evidence type="ECO:0000256" key="2">
    <source>
        <dbReference type="ARBA" id="ARBA00012438"/>
    </source>
</evidence>
<keyword evidence="3" id="KW-0597">Phosphoprotein</keyword>
<dbReference type="InterPro" id="IPR005467">
    <property type="entry name" value="His_kinase_dom"/>
</dbReference>
<evidence type="ECO:0000313" key="10">
    <source>
        <dbReference type="Proteomes" id="UP000739538"/>
    </source>
</evidence>
<evidence type="ECO:0000256" key="5">
    <source>
        <dbReference type="ARBA" id="ARBA00022777"/>
    </source>
</evidence>
<dbReference type="CDD" id="cd00082">
    <property type="entry name" value="HisKA"/>
    <property type="match status" value="1"/>
</dbReference>
<dbReference type="EC" id="2.7.13.3" evidence="2"/>
<evidence type="ECO:0000256" key="3">
    <source>
        <dbReference type="ARBA" id="ARBA00022553"/>
    </source>
</evidence>
<evidence type="ECO:0000313" key="9">
    <source>
        <dbReference type="EMBL" id="MCA9759288.1"/>
    </source>
</evidence>
<dbReference type="PANTHER" id="PTHR43711:SF30">
    <property type="entry name" value="HISTIDINE KINASE"/>
    <property type="match status" value="1"/>
</dbReference>
<feature type="non-terminal residue" evidence="9">
    <location>
        <position position="386"/>
    </location>
</feature>
<keyword evidence="7" id="KW-0812">Transmembrane</keyword>
<keyword evidence="7" id="KW-1133">Transmembrane helix</keyword>
<feature type="transmembrane region" description="Helical" evidence="7">
    <location>
        <begin position="273"/>
        <end position="296"/>
    </location>
</feature>
<dbReference type="AlphaFoldDB" id="A0A956NK53"/>
<dbReference type="Gene3D" id="1.10.287.130">
    <property type="match status" value="1"/>
</dbReference>
<reference evidence="9" key="2">
    <citation type="journal article" date="2021" name="Microbiome">
        <title>Successional dynamics and alternative stable states in a saline activated sludge microbial community over 9 years.</title>
        <authorList>
            <person name="Wang Y."/>
            <person name="Ye J."/>
            <person name="Ju F."/>
            <person name="Liu L."/>
            <person name="Boyd J.A."/>
            <person name="Deng Y."/>
            <person name="Parks D.H."/>
            <person name="Jiang X."/>
            <person name="Yin X."/>
            <person name="Woodcroft B.J."/>
            <person name="Tyson G.W."/>
            <person name="Hugenholtz P."/>
            <person name="Polz M.F."/>
            <person name="Zhang T."/>
        </authorList>
    </citation>
    <scope>NUCLEOTIDE SEQUENCE</scope>
    <source>
        <strain evidence="9">HKST-UBA02</strain>
    </source>
</reference>
<dbReference type="InterPro" id="IPR050736">
    <property type="entry name" value="Sensor_HK_Regulatory"/>
</dbReference>
<dbReference type="Pfam" id="PF00512">
    <property type="entry name" value="HisKA"/>
    <property type="match status" value="1"/>
</dbReference>
<feature type="domain" description="Histidine kinase" evidence="8">
    <location>
        <begin position="312"/>
        <end position="386"/>
    </location>
</feature>
<dbReference type="PROSITE" id="PS50109">
    <property type="entry name" value="HIS_KIN"/>
    <property type="match status" value="1"/>
</dbReference>
<evidence type="ECO:0000256" key="7">
    <source>
        <dbReference type="SAM" id="Phobius"/>
    </source>
</evidence>
<gene>
    <name evidence="9" type="ORF">KDA27_26080</name>
</gene>
<feature type="transmembrane region" description="Helical" evidence="7">
    <location>
        <begin position="9"/>
        <end position="30"/>
    </location>
</feature>
<evidence type="ECO:0000259" key="8">
    <source>
        <dbReference type="PROSITE" id="PS50109"/>
    </source>
</evidence>
<protein>
    <recommendedName>
        <fullName evidence="2">histidine kinase</fullName>
        <ecNumber evidence="2">2.7.13.3</ecNumber>
    </recommendedName>
</protein>
<dbReference type="SUPFAM" id="SSF47384">
    <property type="entry name" value="Homodimeric domain of signal transducing histidine kinase"/>
    <property type="match status" value="1"/>
</dbReference>
<keyword evidence="5" id="KW-0418">Kinase</keyword>
<proteinExistence type="predicted"/>
<dbReference type="EMBL" id="JAGQHS010000303">
    <property type="protein sequence ID" value="MCA9759288.1"/>
    <property type="molecule type" value="Genomic_DNA"/>
</dbReference>
<evidence type="ECO:0000256" key="6">
    <source>
        <dbReference type="ARBA" id="ARBA00023012"/>
    </source>
</evidence>
<dbReference type="PANTHER" id="PTHR43711">
    <property type="entry name" value="TWO-COMPONENT HISTIDINE KINASE"/>
    <property type="match status" value="1"/>
</dbReference>
<dbReference type="Proteomes" id="UP000739538">
    <property type="component" value="Unassembled WGS sequence"/>
</dbReference>
<evidence type="ECO:0000256" key="4">
    <source>
        <dbReference type="ARBA" id="ARBA00022679"/>
    </source>
</evidence>
<keyword evidence="4" id="KW-0808">Transferase</keyword>